<dbReference type="GO" id="GO:0009055">
    <property type="term" value="F:electron transfer activity"/>
    <property type="evidence" value="ECO:0007669"/>
    <property type="project" value="InterPro"/>
</dbReference>
<comment type="caution">
    <text evidence="8">The sequence shown here is derived from an EMBL/GenBank/DDBJ whole genome shotgun (WGS) entry which is preliminary data.</text>
</comment>
<dbReference type="SUPFAM" id="SSF49503">
    <property type="entry name" value="Cupredoxins"/>
    <property type="match status" value="2"/>
</dbReference>
<feature type="chain" id="PRO_5032669413" description="Phytocyanin domain-containing protein" evidence="6">
    <location>
        <begin position="24"/>
        <end position="319"/>
    </location>
</feature>
<dbReference type="Pfam" id="PF02298">
    <property type="entry name" value="Cu_bind_like"/>
    <property type="match status" value="2"/>
</dbReference>
<dbReference type="PANTHER" id="PTHR33021:SF262">
    <property type="entry name" value="EARLY NODULIN-LIKE PROTEIN 20"/>
    <property type="match status" value="1"/>
</dbReference>
<keyword evidence="9" id="KW-1185">Reference proteome</keyword>
<feature type="signal peptide" evidence="6">
    <location>
        <begin position="1"/>
        <end position="23"/>
    </location>
</feature>
<sequence length="319" mass="35528">MESSRKMLVVLMTVVVTVHMVNASLVYVGGGKETWRPNVNFSEWSAHFGFDKKLYNVLEVNKTGYEGCNDMGFIKNITKGGRDVFQVIEAKTYYFINGGGYCLGGMKVAINVENLQPSPSPSLLTGVKQNKNGSPSKFGGHAVTVMAVLTGKMKVCNLKKMLLWLITVVNILWSTAECREPVLHRVGGGKYTWAPNMNFTDWAMHEKFYVGDWLYFGFDKTRYNVLEVNKINYNTCNDKNFITNITRGGRDVFNLTEARTYYFLSGLGYCFKGMKVAVYAQYAPPDPAPLVVRNGCPSKSAGYGLIMLLALFTSCAVMG</sequence>
<dbReference type="PANTHER" id="PTHR33021">
    <property type="entry name" value="BLUE COPPER PROTEIN"/>
    <property type="match status" value="1"/>
</dbReference>
<comment type="function">
    <text evidence="5">May act as a carbohydrate transporter.</text>
</comment>
<evidence type="ECO:0000256" key="4">
    <source>
        <dbReference type="ARBA" id="ARBA00035011"/>
    </source>
</evidence>
<dbReference type="Proteomes" id="UP000657918">
    <property type="component" value="Chromosome 16"/>
</dbReference>
<keyword evidence="2" id="KW-1015">Disulfide bond</keyword>
<dbReference type="InterPro" id="IPR008972">
    <property type="entry name" value="Cupredoxin"/>
</dbReference>
<evidence type="ECO:0000259" key="7">
    <source>
        <dbReference type="PROSITE" id="PS51485"/>
    </source>
</evidence>
<dbReference type="GO" id="GO:0005886">
    <property type="term" value="C:plasma membrane"/>
    <property type="evidence" value="ECO:0007669"/>
    <property type="project" value="TreeGrafter"/>
</dbReference>
<evidence type="ECO:0000256" key="1">
    <source>
        <dbReference type="ARBA" id="ARBA00022729"/>
    </source>
</evidence>
<proteinExistence type="inferred from homology"/>
<dbReference type="Gene3D" id="2.60.40.420">
    <property type="entry name" value="Cupredoxins - blue copper proteins"/>
    <property type="match status" value="2"/>
</dbReference>
<dbReference type="AlphaFoldDB" id="A0A835J894"/>
<evidence type="ECO:0000256" key="2">
    <source>
        <dbReference type="ARBA" id="ARBA00023157"/>
    </source>
</evidence>
<protein>
    <recommendedName>
        <fullName evidence="7">Phytocyanin domain-containing protein</fullName>
    </recommendedName>
</protein>
<reference evidence="8 9" key="1">
    <citation type="submission" date="2020-10" db="EMBL/GenBank/DDBJ databases">
        <title>Plant Genome Project.</title>
        <authorList>
            <person name="Zhang R.-G."/>
        </authorList>
    </citation>
    <scope>NUCLEOTIDE SEQUENCE [LARGE SCALE GENOMIC DNA]</scope>
    <source>
        <strain evidence="8">FAFU-HL-1</strain>
        <tissue evidence="8">Leaf</tissue>
    </source>
</reference>
<comment type="similarity">
    <text evidence="4">Belongs to the early nodulin-like (ENODL) family.</text>
</comment>
<dbReference type="PROSITE" id="PS51485">
    <property type="entry name" value="PHYTOCYANIN"/>
    <property type="match status" value="2"/>
</dbReference>
<evidence type="ECO:0000256" key="6">
    <source>
        <dbReference type="SAM" id="SignalP"/>
    </source>
</evidence>
<accession>A0A835J894</accession>
<feature type="domain" description="Phytocyanin" evidence="7">
    <location>
        <begin position="1"/>
        <end position="114"/>
    </location>
</feature>
<dbReference type="FunFam" id="2.60.40.420:FF:000018">
    <property type="entry name" value="Lamin-like protein"/>
    <property type="match status" value="1"/>
</dbReference>
<name>A0A835J894_9ROSI</name>
<dbReference type="InterPro" id="IPR039391">
    <property type="entry name" value="Phytocyanin-like"/>
</dbReference>
<dbReference type="InterPro" id="IPR003245">
    <property type="entry name" value="Phytocyanin_dom"/>
</dbReference>
<gene>
    <name evidence="8" type="ORF">SADUNF_Sadunf16G0115400</name>
</gene>
<evidence type="ECO:0000256" key="5">
    <source>
        <dbReference type="ARBA" id="ARBA00037626"/>
    </source>
</evidence>
<evidence type="ECO:0000313" key="8">
    <source>
        <dbReference type="EMBL" id="KAF9665368.1"/>
    </source>
</evidence>
<feature type="domain" description="Phytocyanin" evidence="7">
    <location>
        <begin position="182"/>
        <end position="282"/>
    </location>
</feature>
<dbReference type="EMBL" id="JADGMS010000016">
    <property type="protein sequence ID" value="KAF9665368.1"/>
    <property type="molecule type" value="Genomic_DNA"/>
</dbReference>
<keyword evidence="1 6" id="KW-0732">Signal</keyword>
<keyword evidence="3" id="KW-0325">Glycoprotein</keyword>
<organism evidence="8 9">
    <name type="scientific">Salix dunnii</name>
    <dbReference type="NCBI Taxonomy" id="1413687"/>
    <lineage>
        <taxon>Eukaryota</taxon>
        <taxon>Viridiplantae</taxon>
        <taxon>Streptophyta</taxon>
        <taxon>Embryophyta</taxon>
        <taxon>Tracheophyta</taxon>
        <taxon>Spermatophyta</taxon>
        <taxon>Magnoliopsida</taxon>
        <taxon>eudicotyledons</taxon>
        <taxon>Gunneridae</taxon>
        <taxon>Pentapetalae</taxon>
        <taxon>rosids</taxon>
        <taxon>fabids</taxon>
        <taxon>Malpighiales</taxon>
        <taxon>Salicaceae</taxon>
        <taxon>Saliceae</taxon>
        <taxon>Salix</taxon>
    </lineage>
</organism>
<dbReference type="OrthoDB" id="676939at2759"/>
<evidence type="ECO:0000256" key="3">
    <source>
        <dbReference type="ARBA" id="ARBA00023180"/>
    </source>
</evidence>
<evidence type="ECO:0000313" key="9">
    <source>
        <dbReference type="Proteomes" id="UP000657918"/>
    </source>
</evidence>